<organism evidence="1">
    <name type="scientific">marine sediment metagenome</name>
    <dbReference type="NCBI Taxonomy" id="412755"/>
    <lineage>
        <taxon>unclassified sequences</taxon>
        <taxon>metagenomes</taxon>
        <taxon>ecological metagenomes</taxon>
    </lineage>
</organism>
<evidence type="ECO:0000313" key="1">
    <source>
        <dbReference type="EMBL" id="GAI26506.1"/>
    </source>
</evidence>
<protein>
    <submittedName>
        <fullName evidence="1">Uncharacterized protein</fullName>
    </submittedName>
</protein>
<dbReference type="AlphaFoldDB" id="X1N8J9"/>
<sequence length="62" mass="7378">MLIEEFVKRRKLLEELKSFSDFNDDPEVLVVIQDKKMRLAERIRCPSLPEKIIISPELLEVH</sequence>
<gene>
    <name evidence="1" type="ORF">S06H3_24655</name>
</gene>
<accession>X1N8J9</accession>
<name>X1N8J9_9ZZZZ</name>
<dbReference type="EMBL" id="BARV01013816">
    <property type="protein sequence ID" value="GAI26506.1"/>
    <property type="molecule type" value="Genomic_DNA"/>
</dbReference>
<proteinExistence type="predicted"/>
<comment type="caution">
    <text evidence="1">The sequence shown here is derived from an EMBL/GenBank/DDBJ whole genome shotgun (WGS) entry which is preliminary data.</text>
</comment>
<reference evidence="1" key="1">
    <citation type="journal article" date="2014" name="Front. Microbiol.">
        <title>High frequency of phylogenetically diverse reductive dehalogenase-homologous genes in deep subseafloor sedimentary metagenomes.</title>
        <authorList>
            <person name="Kawai M."/>
            <person name="Futagami T."/>
            <person name="Toyoda A."/>
            <person name="Takaki Y."/>
            <person name="Nishi S."/>
            <person name="Hori S."/>
            <person name="Arai W."/>
            <person name="Tsubouchi T."/>
            <person name="Morono Y."/>
            <person name="Uchiyama I."/>
            <person name="Ito T."/>
            <person name="Fujiyama A."/>
            <person name="Inagaki F."/>
            <person name="Takami H."/>
        </authorList>
    </citation>
    <scope>NUCLEOTIDE SEQUENCE</scope>
    <source>
        <strain evidence="1">Expedition CK06-06</strain>
    </source>
</reference>